<feature type="compositionally biased region" description="Basic and acidic residues" evidence="4">
    <location>
        <begin position="450"/>
        <end position="466"/>
    </location>
</feature>
<name>A0A559KJ26_9MOLU</name>
<evidence type="ECO:0000256" key="3">
    <source>
        <dbReference type="ARBA" id="ARBA00022729"/>
    </source>
</evidence>
<keyword evidence="3" id="KW-0732">Signal</keyword>
<feature type="transmembrane region" description="Helical" evidence="5">
    <location>
        <begin position="7"/>
        <end position="28"/>
    </location>
</feature>
<evidence type="ECO:0000256" key="2">
    <source>
        <dbReference type="ARBA" id="ARBA00022448"/>
    </source>
</evidence>
<keyword evidence="5" id="KW-0812">Transmembrane</keyword>
<evidence type="ECO:0000256" key="5">
    <source>
        <dbReference type="SAM" id="Phobius"/>
    </source>
</evidence>
<dbReference type="CDD" id="cd00995">
    <property type="entry name" value="PBP2_NikA_DppA_OppA_like"/>
    <property type="match status" value="1"/>
</dbReference>
<gene>
    <name evidence="7" type="primary">dppA</name>
    <name evidence="7" type="ORF">MDPP_00319</name>
</gene>
<feature type="domain" description="Solute-binding protein family 5" evidence="6">
    <location>
        <begin position="95"/>
        <end position="422"/>
    </location>
</feature>
<evidence type="ECO:0000256" key="4">
    <source>
        <dbReference type="SAM" id="MobiDB-lite"/>
    </source>
</evidence>
<feature type="region of interest" description="Disordered" evidence="4">
    <location>
        <begin position="446"/>
        <end position="466"/>
    </location>
</feature>
<proteinExistence type="inferred from homology"/>
<dbReference type="EMBL" id="VIAE01000009">
    <property type="protein sequence ID" value="TVY12140.1"/>
    <property type="molecule type" value="Genomic_DNA"/>
</dbReference>
<sequence length="545" mass="63563">MKKFNKNIKYFLSITLAIIISIILILYLKKSNDDKSISRLASGIYHVSMASDVSGHDVTDRGHTESNHSDKIFNLTHDTLIANTSIRENQGLAEYTKNGKKINFKLKDNIKFHNGEPITTDDVVFTYYRFINKKHNVFDNMDKIEKIDNKEFNIFLKRDYLYWDFPFKKFFRCLNKKAIESDEKSGLKIRTGPYKIINYEKDNKIELELFNQYHDKDIVLNAPKKIIILIINNDDTVIQKIERSELDAIWSFDNMKAIELKEKINQGKIKGLKVLENQTAACSYIYLNKTSTNYEQRQAIACALNFQEILRDIKSPNIPLNSYLHPSLIGYNKNLPYYWEKTEWGKNKKKGKELAKQLVANFKEQKDKNIKIFVSEKDNISLVQKVCSSLTEVGFQVVLQQNNFNEHLKKMKENEHQMAFLGEFHELKYGHKALGDYFKSDSPSNFSHVGSDKVKKGSNDKKEKGFNDKENIDKKLKLAEDALTEQDFIKNIQEVQQYLHDRVYVIPVSANNSYSIISDKLNPEGFKCDFFSTYNLTKIRKNKFL</sequence>
<dbReference type="InterPro" id="IPR000914">
    <property type="entry name" value="SBP_5_dom"/>
</dbReference>
<dbReference type="Gene3D" id="3.10.105.10">
    <property type="entry name" value="Dipeptide-binding Protein, Domain 3"/>
    <property type="match status" value="1"/>
</dbReference>
<evidence type="ECO:0000256" key="1">
    <source>
        <dbReference type="ARBA" id="ARBA00005695"/>
    </source>
</evidence>
<dbReference type="PANTHER" id="PTHR30290:SF9">
    <property type="entry name" value="OLIGOPEPTIDE-BINDING PROTEIN APPA"/>
    <property type="match status" value="1"/>
</dbReference>
<dbReference type="Gene3D" id="3.90.76.10">
    <property type="entry name" value="Dipeptide-binding Protein, Domain 1"/>
    <property type="match status" value="1"/>
</dbReference>
<accession>A0A559KJ26</accession>
<dbReference type="SUPFAM" id="SSF53850">
    <property type="entry name" value="Periplasmic binding protein-like II"/>
    <property type="match status" value="1"/>
</dbReference>
<comment type="caution">
    <text evidence="7">The sequence shown here is derived from an EMBL/GenBank/DDBJ whole genome shotgun (WGS) entry which is preliminary data.</text>
</comment>
<evidence type="ECO:0000259" key="6">
    <source>
        <dbReference type="Pfam" id="PF00496"/>
    </source>
</evidence>
<comment type="similarity">
    <text evidence="1">Belongs to the bacterial solute-binding protein 5 family.</text>
</comment>
<dbReference type="AlphaFoldDB" id="A0A559KJ26"/>
<dbReference type="Proteomes" id="UP000320078">
    <property type="component" value="Unassembled WGS sequence"/>
</dbReference>
<evidence type="ECO:0000313" key="7">
    <source>
        <dbReference type="EMBL" id="TVY12140.1"/>
    </source>
</evidence>
<dbReference type="Gene3D" id="3.40.190.10">
    <property type="entry name" value="Periplasmic binding protein-like II"/>
    <property type="match status" value="1"/>
</dbReference>
<dbReference type="GO" id="GO:0015833">
    <property type="term" value="P:peptide transport"/>
    <property type="evidence" value="ECO:0007669"/>
    <property type="project" value="TreeGrafter"/>
</dbReference>
<organism evidence="7 8">
    <name type="scientific">Candidatus Phytoplasma pini</name>
    <dbReference type="NCBI Taxonomy" id="267362"/>
    <lineage>
        <taxon>Bacteria</taxon>
        <taxon>Bacillati</taxon>
        <taxon>Mycoplasmatota</taxon>
        <taxon>Mollicutes</taxon>
        <taxon>Acholeplasmatales</taxon>
        <taxon>Acholeplasmataceae</taxon>
        <taxon>Candidatus Phytoplasma</taxon>
    </lineage>
</organism>
<keyword evidence="5" id="KW-1133">Transmembrane helix</keyword>
<dbReference type="InterPro" id="IPR039424">
    <property type="entry name" value="SBP_5"/>
</dbReference>
<evidence type="ECO:0000313" key="8">
    <source>
        <dbReference type="Proteomes" id="UP000320078"/>
    </source>
</evidence>
<keyword evidence="2" id="KW-0813">Transport</keyword>
<dbReference type="Pfam" id="PF00496">
    <property type="entry name" value="SBP_bac_5"/>
    <property type="match status" value="1"/>
</dbReference>
<keyword evidence="8" id="KW-1185">Reference proteome</keyword>
<dbReference type="OrthoDB" id="9796817at2"/>
<dbReference type="PANTHER" id="PTHR30290">
    <property type="entry name" value="PERIPLASMIC BINDING COMPONENT OF ABC TRANSPORTER"/>
    <property type="match status" value="1"/>
</dbReference>
<keyword evidence="5" id="KW-0472">Membrane</keyword>
<dbReference type="RefSeq" id="WP_144658510.1">
    <property type="nucleotide sequence ID" value="NZ_VIAE01000009.1"/>
</dbReference>
<protein>
    <submittedName>
        <fullName evidence="7">Periplasmic dipeptide transport protein</fullName>
    </submittedName>
</protein>
<reference evidence="7 8" key="1">
    <citation type="submission" date="2019-06" db="EMBL/GenBank/DDBJ databases">
        <title>Draft Genome Sequence of Candidatus Phytoplasma pini-Related Strain MDPP: A Resource for Comparative Genomics of Gymnosperm-infecting Phytoplasmas.</title>
        <authorList>
            <person name="Cai W."/>
            <person name="Costanzo S."/>
            <person name="Shao J."/>
            <person name="Zhao Y."/>
            <person name="Davis R."/>
        </authorList>
    </citation>
    <scope>NUCLEOTIDE SEQUENCE [LARGE SCALE GENOMIC DNA]</scope>
    <source>
        <strain evidence="7 8">MDPP</strain>
    </source>
</reference>
<dbReference type="GO" id="GO:1904680">
    <property type="term" value="F:peptide transmembrane transporter activity"/>
    <property type="evidence" value="ECO:0007669"/>
    <property type="project" value="TreeGrafter"/>
</dbReference>